<gene>
    <name evidence="1" type="ORF">BS50DRAFT_94144</name>
</gene>
<organism evidence="1 2">
    <name type="scientific">Corynespora cassiicola Philippines</name>
    <dbReference type="NCBI Taxonomy" id="1448308"/>
    <lineage>
        <taxon>Eukaryota</taxon>
        <taxon>Fungi</taxon>
        <taxon>Dikarya</taxon>
        <taxon>Ascomycota</taxon>
        <taxon>Pezizomycotina</taxon>
        <taxon>Dothideomycetes</taxon>
        <taxon>Pleosporomycetidae</taxon>
        <taxon>Pleosporales</taxon>
        <taxon>Corynesporascaceae</taxon>
        <taxon>Corynespora</taxon>
    </lineage>
</organism>
<name>A0A2T2NF33_CORCC</name>
<dbReference type="AlphaFoldDB" id="A0A2T2NF33"/>
<dbReference type="Proteomes" id="UP000240883">
    <property type="component" value="Unassembled WGS sequence"/>
</dbReference>
<keyword evidence="2" id="KW-1185">Reference proteome</keyword>
<protein>
    <submittedName>
        <fullName evidence="1">Uncharacterized protein</fullName>
    </submittedName>
</protein>
<dbReference type="EMBL" id="KZ678139">
    <property type="protein sequence ID" value="PSN63980.1"/>
    <property type="molecule type" value="Genomic_DNA"/>
</dbReference>
<accession>A0A2T2NF33</accession>
<reference evidence="1 2" key="1">
    <citation type="journal article" date="2018" name="Front. Microbiol.">
        <title>Genome-Wide Analysis of Corynespora cassiicola Leaf Fall Disease Putative Effectors.</title>
        <authorList>
            <person name="Lopez D."/>
            <person name="Ribeiro S."/>
            <person name="Label P."/>
            <person name="Fumanal B."/>
            <person name="Venisse J.S."/>
            <person name="Kohler A."/>
            <person name="de Oliveira R.R."/>
            <person name="Labutti K."/>
            <person name="Lipzen A."/>
            <person name="Lail K."/>
            <person name="Bauer D."/>
            <person name="Ohm R.A."/>
            <person name="Barry K.W."/>
            <person name="Spatafora J."/>
            <person name="Grigoriev I.V."/>
            <person name="Martin F.M."/>
            <person name="Pujade-Renaud V."/>
        </authorList>
    </citation>
    <scope>NUCLEOTIDE SEQUENCE [LARGE SCALE GENOMIC DNA]</scope>
    <source>
        <strain evidence="1 2">Philippines</strain>
    </source>
</reference>
<evidence type="ECO:0000313" key="2">
    <source>
        <dbReference type="Proteomes" id="UP000240883"/>
    </source>
</evidence>
<sequence>MMAVLFMNIGDDSRCKMQSVSLFVSWRARSHACVVRLVHVQYNAVMCVRACMRAYVHTYLGTCVTCLPPMHTFFTLPNPMHAHLLLPLPGQHANMCKRPAGRPADLLRGMKQWTSLVRPPAQPGTTLPGRKRRACHRHRRGPRARWMDARQARKLAAGSTLFGCAVPSGPRVCGFDGREAAAAPVAAAAAAAAATETAGFFSNCKRRECIICMEDQWAWTSCSCSFMKANRSLFCWQPWHHGWSDRERVDEVLCLCLQMSWSWSSRACPPASLPASLPAARLGANVGCERVKTR</sequence>
<proteinExistence type="predicted"/>
<evidence type="ECO:0000313" key="1">
    <source>
        <dbReference type="EMBL" id="PSN63980.1"/>
    </source>
</evidence>